<comment type="caution">
    <text evidence="1">The sequence shown here is derived from an EMBL/GenBank/DDBJ whole genome shotgun (WGS) entry which is preliminary data.</text>
</comment>
<dbReference type="AlphaFoldDB" id="A0A645B5G2"/>
<sequence length="135" mass="15379">MVNNTVCLTNKALKNSWIVVYPIVIIHQSKHNVFPLPYISCGAFRLLFYWRTTDTSIRAFGREQILNGFIQYCFQFGILGVTIEQACRPGCLTPHLTQCELGPSHAKQINESGVREYTLIPIDQGILYVVFQIPM</sequence>
<reference evidence="1" key="1">
    <citation type="submission" date="2019-08" db="EMBL/GenBank/DDBJ databases">
        <authorList>
            <person name="Kucharzyk K."/>
            <person name="Murdoch R.W."/>
            <person name="Higgins S."/>
            <person name="Loffler F."/>
        </authorList>
    </citation>
    <scope>NUCLEOTIDE SEQUENCE</scope>
</reference>
<evidence type="ECO:0000313" key="1">
    <source>
        <dbReference type="EMBL" id="MPM60308.1"/>
    </source>
</evidence>
<dbReference type="EMBL" id="VSSQ01017733">
    <property type="protein sequence ID" value="MPM60308.1"/>
    <property type="molecule type" value="Genomic_DNA"/>
</dbReference>
<gene>
    <name evidence="1" type="ORF">SDC9_107159</name>
</gene>
<name>A0A645B5G2_9ZZZZ</name>
<proteinExistence type="predicted"/>
<organism evidence="1">
    <name type="scientific">bioreactor metagenome</name>
    <dbReference type="NCBI Taxonomy" id="1076179"/>
    <lineage>
        <taxon>unclassified sequences</taxon>
        <taxon>metagenomes</taxon>
        <taxon>ecological metagenomes</taxon>
    </lineage>
</organism>
<accession>A0A645B5G2</accession>
<protein>
    <submittedName>
        <fullName evidence="1">Uncharacterized protein</fullName>
    </submittedName>
</protein>